<protein>
    <recommendedName>
        <fullName evidence="2">Putative snRNP Sm-like protein</fullName>
    </recommendedName>
</protein>
<comment type="similarity">
    <text evidence="1">Belongs to the snRNP Sm proteins family.</text>
</comment>
<dbReference type="GO" id="GO:0000398">
    <property type="term" value="P:mRNA splicing, via spliceosome"/>
    <property type="evidence" value="ECO:0007669"/>
    <property type="project" value="InterPro"/>
</dbReference>
<dbReference type="PANTHER" id="PTHR11021">
    <property type="entry name" value="SMALL NUCLEAR RIBONUCLEOPROTEIN F SNRNP-F"/>
    <property type="match status" value="1"/>
</dbReference>
<evidence type="ECO:0000256" key="3">
    <source>
        <dbReference type="ARBA" id="ARBA00023274"/>
    </source>
</evidence>
<dbReference type="Pfam" id="PF01423">
    <property type="entry name" value="LSM"/>
    <property type="match status" value="1"/>
</dbReference>
<keyword evidence="3 5" id="KW-0687">Ribonucleoprotein</keyword>
<evidence type="ECO:0000313" key="5">
    <source>
        <dbReference type="EMBL" id="GGP22481.1"/>
    </source>
</evidence>
<evidence type="ECO:0000259" key="4">
    <source>
        <dbReference type="PROSITE" id="PS52002"/>
    </source>
</evidence>
<name>A0A830GVT6_9CREN</name>
<reference evidence="5" key="1">
    <citation type="journal article" date="2014" name="Int. J. Syst. Evol. Microbiol.">
        <title>Complete genome sequence of Corynebacterium casei LMG S-19264T (=DSM 44701T), isolated from a smear-ripened cheese.</title>
        <authorList>
            <consortium name="US DOE Joint Genome Institute (JGI-PGF)"/>
            <person name="Walter F."/>
            <person name="Albersmeier A."/>
            <person name="Kalinowski J."/>
            <person name="Ruckert C."/>
        </authorList>
    </citation>
    <scope>NUCLEOTIDE SEQUENCE</scope>
    <source>
        <strain evidence="5">JCM 10088</strain>
    </source>
</reference>
<dbReference type="SUPFAM" id="SSF50182">
    <property type="entry name" value="Sm-like ribonucleoproteins"/>
    <property type="match status" value="1"/>
</dbReference>
<dbReference type="GO" id="GO:1990904">
    <property type="term" value="C:ribonucleoprotein complex"/>
    <property type="evidence" value="ECO:0007669"/>
    <property type="project" value="UniProtKB-KW"/>
</dbReference>
<dbReference type="GO" id="GO:0003723">
    <property type="term" value="F:RNA binding"/>
    <property type="evidence" value="ECO:0007669"/>
    <property type="project" value="InterPro"/>
</dbReference>
<dbReference type="InterPro" id="IPR022901">
    <property type="entry name" value="snRNP_Sm-like_arc"/>
</dbReference>
<dbReference type="InterPro" id="IPR001163">
    <property type="entry name" value="Sm_dom_euk/arc"/>
</dbReference>
<gene>
    <name evidence="5" type="ORF">GCM10007981_18720</name>
</gene>
<comment type="caution">
    <text evidence="5">The sequence shown here is derived from an EMBL/GenBank/DDBJ whole genome shotgun (WGS) entry which is preliminary data.</text>
</comment>
<dbReference type="Gene3D" id="2.30.30.100">
    <property type="match status" value="1"/>
</dbReference>
<dbReference type="PROSITE" id="PS52002">
    <property type="entry name" value="SM"/>
    <property type="match status" value="1"/>
</dbReference>
<dbReference type="InterPro" id="IPR010920">
    <property type="entry name" value="LSM_dom_sf"/>
</dbReference>
<feature type="domain" description="Sm" evidence="4">
    <location>
        <begin position="1"/>
        <end position="70"/>
    </location>
</feature>
<dbReference type="InterPro" id="IPR047575">
    <property type="entry name" value="Sm"/>
</dbReference>
<evidence type="ECO:0000313" key="6">
    <source>
        <dbReference type="Proteomes" id="UP000610960"/>
    </source>
</evidence>
<dbReference type="PANTHER" id="PTHR11021:SF0">
    <property type="entry name" value="SMALL NUCLEAR RIBONUCLEOPROTEIN F"/>
    <property type="match status" value="1"/>
</dbReference>
<proteinExistence type="inferred from homology"/>
<dbReference type="CDD" id="cd01731">
    <property type="entry name" value="archaeal_Sm1"/>
    <property type="match status" value="1"/>
</dbReference>
<dbReference type="Proteomes" id="UP000610960">
    <property type="component" value="Unassembled WGS sequence"/>
</dbReference>
<keyword evidence="6" id="KW-1185">Reference proteome</keyword>
<dbReference type="InterPro" id="IPR016487">
    <property type="entry name" value="Lsm6/sSmF"/>
</dbReference>
<dbReference type="SMART" id="SM00651">
    <property type="entry name" value="Sm"/>
    <property type="match status" value="1"/>
</dbReference>
<organism evidence="5 6">
    <name type="scientific">Thermocladium modestius</name>
    <dbReference type="NCBI Taxonomy" id="62609"/>
    <lineage>
        <taxon>Archaea</taxon>
        <taxon>Thermoproteota</taxon>
        <taxon>Thermoprotei</taxon>
        <taxon>Thermoproteales</taxon>
        <taxon>Thermoproteaceae</taxon>
        <taxon>Thermocladium</taxon>
    </lineage>
</organism>
<evidence type="ECO:0000256" key="2">
    <source>
        <dbReference type="ARBA" id="ARBA00021121"/>
    </source>
</evidence>
<reference evidence="5" key="2">
    <citation type="submission" date="2020-09" db="EMBL/GenBank/DDBJ databases">
        <authorList>
            <person name="Sun Q."/>
            <person name="Ohkuma M."/>
        </authorList>
    </citation>
    <scope>NUCLEOTIDE SEQUENCE</scope>
    <source>
        <strain evidence="5">JCM 10088</strain>
    </source>
</reference>
<sequence>MIQSELNEMAGKIVMVKLRDGTTVRGVLKSFDQHMNLLLEDSEEIIDPKTSVKRGMVMIRGDTVLFVSPL</sequence>
<accession>A0A830GVT6</accession>
<dbReference type="EMBL" id="BMNL01000004">
    <property type="protein sequence ID" value="GGP22481.1"/>
    <property type="molecule type" value="Genomic_DNA"/>
</dbReference>
<evidence type="ECO:0000256" key="1">
    <source>
        <dbReference type="ARBA" id="ARBA00006850"/>
    </source>
</evidence>
<dbReference type="AlphaFoldDB" id="A0A830GVT6"/>